<reference evidence="2" key="2">
    <citation type="submission" date="2015-01" db="EMBL/GenBank/DDBJ databases">
        <title>Evolutionary Origins and Diversification of the Mycorrhizal Mutualists.</title>
        <authorList>
            <consortium name="DOE Joint Genome Institute"/>
            <consortium name="Mycorrhizal Genomics Consortium"/>
            <person name="Kohler A."/>
            <person name="Kuo A."/>
            <person name="Nagy L.G."/>
            <person name="Floudas D."/>
            <person name="Copeland A."/>
            <person name="Barry K.W."/>
            <person name="Cichocki N."/>
            <person name="Veneault-Fourrey C."/>
            <person name="LaButti K."/>
            <person name="Lindquist E.A."/>
            <person name="Lipzen A."/>
            <person name="Lundell T."/>
            <person name="Morin E."/>
            <person name="Murat C."/>
            <person name="Riley R."/>
            <person name="Ohm R."/>
            <person name="Sun H."/>
            <person name="Tunlid A."/>
            <person name="Henrissat B."/>
            <person name="Grigoriev I.V."/>
            <person name="Hibbett D.S."/>
            <person name="Martin F."/>
        </authorList>
    </citation>
    <scope>NUCLEOTIDE SEQUENCE [LARGE SCALE GENOMIC DNA]</scope>
    <source>
        <strain evidence="2">Foug A</strain>
    </source>
</reference>
<evidence type="ECO:0000313" key="2">
    <source>
        <dbReference type="Proteomes" id="UP000053989"/>
    </source>
</evidence>
<dbReference type="EMBL" id="KN822084">
    <property type="protein sequence ID" value="KIM58616.1"/>
    <property type="molecule type" value="Genomic_DNA"/>
</dbReference>
<dbReference type="OrthoDB" id="3004525at2759"/>
<dbReference type="Proteomes" id="UP000053989">
    <property type="component" value="Unassembled WGS sequence"/>
</dbReference>
<keyword evidence="2" id="KW-1185">Reference proteome</keyword>
<sequence>NSYLWEWLPHKQTYLSVMLDMEAPPTPRVCISCGGDGIYRCTDCAHQPVFCMACCRNQHTLQPFHCVQQWNATFFKDSSLRLARLVLHLGHGGEPCP</sequence>
<feature type="non-terminal residue" evidence="1">
    <location>
        <position position="1"/>
    </location>
</feature>
<evidence type="ECO:0008006" key="3">
    <source>
        <dbReference type="Google" id="ProtNLM"/>
    </source>
</evidence>
<name>A0A0C3DRM0_9AGAM</name>
<feature type="non-terminal residue" evidence="1">
    <location>
        <position position="97"/>
    </location>
</feature>
<dbReference type="InParanoid" id="A0A0C3DRM0"/>
<gene>
    <name evidence="1" type="ORF">SCLCIDRAFT_41012</name>
</gene>
<organism evidence="1 2">
    <name type="scientific">Scleroderma citrinum Foug A</name>
    <dbReference type="NCBI Taxonomy" id="1036808"/>
    <lineage>
        <taxon>Eukaryota</taxon>
        <taxon>Fungi</taxon>
        <taxon>Dikarya</taxon>
        <taxon>Basidiomycota</taxon>
        <taxon>Agaricomycotina</taxon>
        <taxon>Agaricomycetes</taxon>
        <taxon>Agaricomycetidae</taxon>
        <taxon>Boletales</taxon>
        <taxon>Sclerodermatineae</taxon>
        <taxon>Sclerodermataceae</taxon>
        <taxon>Scleroderma</taxon>
    </lineage>
</organism>
<protein>
    <recommendedName>
        <fullName evidence="3">CxC2-like cysteine cluster KDZ transposase-associated domain-containing protein</fullName>
    </recommendedName>
</protein>
<dbReference type="AlphaFoldDB" id="A0A0C3DRM0"/>
<accession>A0A0C3DRM0</accession>
<dbReference type="HOGENOM" id="CLU_161759_2_0_1"/>
<dbReference type="STRING" id="1036808.A0A0C3DRM0"/>
<reference evidence="1 2" key="1">
    <citation type="submission" date="2014-04" db="EMBL/GenBank/DDBJ databases">
        <authorList>
            <consortium name="DOE Joint Genome Institute"/>
            <person name="Kuo A."/>
            <person name="Kohler A."/>
            <person name="Nagy L.G."/>
            <person name="Floudas D."/>
            <person name="Copeland A."/>
            <person name="Barry K.W."/>
            <person name="Cichocki N."/>
            <person name="Veneault-Fourrey C."/>
            <person name="LaButti K."/>
            <person name="Lindquist E.A."/>
            <person name="Lipzen A."/>
            <person name="Lundell T."/>
            <person name="Morin E."/>
            <person name="Murat C."/>
            <person name="Sun H."/>
            <person name="Tunlid A."/>
            <person name="Henrissat B."/>
            <person name="Grigoriev I.V."/>
            <person name="Hibbett D.S."/>
            <person name="Martin F."/>
            <person name="Nordberg H.P."/>
            <person name="Cantor M.N."/>
            <person name="Hua S.X."/>
        </authorList>
    </citation>
    <scope>NUCLEOTIDE SEQUENCE [LARGE SCALE GENOMIC DNA]</scope>
    <source>
        <strain evidence="1 2">Foug A</strain>
    </source>
</reference>
<proteinExistence type="predicted"/>
<evidence type="ECO:0000313" key="1">
    <source>
        <dbReference type="EMBL" id="KIM58616.1"/>
    </source>
</evidence>